<dbReference type="AlphaFoldDB" id="A0A4R5NT70"/>
<gene>
    <name evidence="1" type="ORF">C5L32_000060</name>
</gene>
<comment type="caution">
    <text evidence="1">The sequence shown here is derived from an EMBL/GenBank/DDBJ whole genome shotgun (WGS) entry which is preliminary data.</text>
</comment>
<dbReference type="Gene3D" id="3.40.630.30">
    <property type="match status" value="1"/>
</dbReference>
<protein>
    <recommendedName>
        <fullName evidence="3">N-acetyltransferase domain-containing protein</fullName>
    </recommendedName>
</protein>
<name>A0A4R5NT70_LENBU</name>
<reference evidence="1 2" key="1">
    <citation type="journal article" date="2019" name="Appl. Microbiol. Biotechnol.">
        <title>Uncovering carbohydrate metabolism through a genotype-phenotype association study of 56 lactic acid bacteria genomes.</title>
        <authorList>
            <person name="Buron-Moles G."/>
            <person name="Chailyan A."/>
            <person name="Dolejs I."/>
            <person name="Forster J."/>
            <person name="Miks M.H."/>
        </authorList>
    </citation>
    <scope>NUCLEOTIDE SEQUENCE [LARGE SCALE GENOMIC DNA]</scope>
    <source>
        <strain evidence="1 2">ATCC 4005</strain>
    </source>
</reference>
<sequence>MPIGYKTAQDSYEVSSILLGQLGKNFLYKDQNVITGEELLGLAYEEIKHAWKAIVGTMLYLEAKNEPHLRDFYTANGFSQLLLKKSDIDKQPTIPYVSVNGLHLYIKKLSDI</sequence>
<dbReference type="EMBL" id="PUFP01000021">
    <property type="protein sequence ID" value="TDG79984.1"/>
    <property type="molecule type" value="Genomic_DNA"/>
</dbReference>
<proteinExistence type="predicted"/>
<evidence type="ECO:0008006" key="3">
    <source>
        <dbReference type="Google" id="ProtNLM"/>
    </source>
</evidence>
<accession>A0A4R5NT70</accession>
<organism evidence="1 2">
    <name type="scientific">Lentilactobacillus buchneri DSM 20057</name>
    <dbReference type="NCBI Taxonomy" id="1423728"/>
    <lineage>
        <taxon>Bacteria</taxon>
        <taxon>Bacillati</taxon>
        <taxon>Bacillota</taxon>
        <taxon>Bacilli</taxon>
        <taxon>Lactobacillales</taxon>
        <taxon>Lactobacillaceae</taxon>
        <taxon>Lentilactobacillus</taxon>
    </lineage>
</organism>
<evidence type="ECO:0000313" key="2">
    <source>
        <dbReference type="Proteomes" id="UP000295181"/>
    </source>
</evidence>
<dbReference type="Proteomes" id="UP000295181">
    <property type="component" value="Unassembled WGS sequence"/>
</dbReference>
<evidence type="ECO:0000313" key="1">
    <source>
        <dbReference type="EMBL" id="TDG79984.1"/>
    </source>
</evidence>